<dbReference type="PROSITE" id="PS50190">
    <property type="entry name" value="SEC7"/>
    <property type="match status" value="1"/>
</dbReference>
<feature type="compositionally biased region" description="Basic and acidic residues" evidence="1">
    <location>
        <begin position="661"/>
        <end position="673"/>
    </location>
</feature>
<protein>
    <submittedName>
        <fullName evidence="3">Sec7 domain-containing protein</fullName>
    </submittedName>
</protein>
<dbReference type="Gene3D" id="1.10.220.20">
    <property type="match status" value="1"/>
</dbReference>
<organism evidence="3 4">
    <name type="scientific">Babesia caballi</name>
    <dbReference type="NCBI Taxonomy" id="5871"/>
    <lineage>
        <taxon>Eukaryota</taxon>
        <taxon>Sar</taxon>
        <taxon>Alveolata</taxon>
        <taxon>Apicomplexa</taxon>
        <taxon>Aconoidasida</taxon>
        <taxon>Piroplasmida</taxon>
        <taxon>Babesiidae</taxon>
        <taxon>Babesia</taxon>
    </lineage>
</organism>
<gene>
    <name evidence="3" type="ORF">BcabD6B2_06280</name>
</gene>
<accession>A0AAV4LMX1</accession>
<dbReference type="RefSeq" id="XP_067713264.1">
    <property type="nucleotide sequence ID" value="XM_067857163.1"/>
</dbReference>
<dbReference type="PANTHER" id="PTHR10663:SF395">
    <property type="entry name" value="SEC7 DOMAIN CONTAINING PROTEIN"/>
    <property type="match status" value="1"/>
</dbReference>
<dbReference type="SMART" id="SM00222">
    <property type="entry name" value="Sec7"/>
    <property type="match status" value="1"/>
</dbReference>
<dbReference type="InterPro" id="IPR000904">
    <property type="entry name" value="Sec7_dom"/>
</dbReference>
<sequence>MENTERPRTHAEVPRHIEVVKLEAYHVLSALKDHLRNSASSTSYVPGLGTDTSVTKSLQDPTLSRYFKFLIVKGVPSEDIFLDMGHIRPFLEVMKICDSKQNKLIILCAEAISKFTHCENAKFAHKNAAVVLNTTFEELLALFSTNIEPKEDLQTLKILKTLCDILRSNGGNLITNENICVMFKMIATLLTARHRHTTIRKLIHDEVVKLLQASLGQYDKNAIKPAKPKSLSRRINSTFIFISLLLAQTSAQHPFSFHAEDSFLSPEDKETVAMFRNDFAVLSQNVIAVPASWNEFCSDVCVVGLETLNRTMELGALTYRQYGTVLPIVQVFVANSVYRMCFTESLSLYSLVLRSLKNMLFCFRTQMKAQVEALLTHIVASVVNHIYGTKTYAFKADIIEMNMEFIVDICHNTQLILEIYANYDCDVRCANLSDVVVKAVIACLVPTHEFEGNSTITEQMRQKVLQSKAAMKRKSGSAYAKSPSDNITVINFEYMALNAVQGILKALANNTLETEPPPNSVDASHFARQKRWKETLRRAADIFNAADLGDDWIPLVKKIGLLPEKHEARDVAAFLKNVPDLDFKKVGEYLGTHKNPEFMDRVRSEFAKLHSFRGLPVVMAIRLFLSSFRLPGESQQIERIIEVFAATYFEAQPVVDESEDRPDGATKMERRDGGAQSKAPRWIVQENVFWQLNFTSYGVANVGTINDHIAAEEEAPYQHFTRQFMHNEIENILANERINLVSEAIRDESVLEGMVLTHSDSSQAEEDLKSGRGKDSGVGEGALKPGFACVANADVIFVLSYSIIMLNTDLHNSQVKKKMKLEDFVKNNKGINNGKNLPFEFLEDIYTTIKHHEIKLHKAPDHSEVVKYDGFFWVDHVLQRQRLMGSFNTDLWEHGWGIKRSVLQVLCRNNLHKALNAAVLGAQTAVGLKRCLRVLWLYMRVALKFQHREAVNQIFQLGSVNIDDCLGYRCQLSLAFILTVIASASNLFDRESWVKVMDTVTKLYYLNLLPLSFAALDIDAQVYGNCSALTDALVPPTIRFKRNADAKRGAGWLGGWTNFITFSKPASTSTSEQGDDLDCDIDELAKLNFETPEAQPSQQQFLFLFDVQSGCDVAVANPYFNVDLIKRGVSPIASKEDEDAVKEVTQAFTNDTDKEELLPQVLAYMNLRLAFLNIYNVNHLFLGATTNIDSLNYLAFMKVVVARIVEAATKEKQAADTAKVSPAASQQQGPGAQTSAKLDPYLAQEGSLLEPCAKEIRHFNDKVQPSFCLGIFTKVCTAVLEQTKVALKGKGDRLGRNEESKLKITVVFIVKCFYLMASAWIFPEALDHIPKPDDVLGALGLVREGDEMHEQIYKDEGMAALFVMTEKLEKAVKYDTALSSYICILMLKLILWMTENAAGDAIALRRSSRRRVKTDSKKGEHVINGKKGASEGGDGGIRWSELCLWLSGWLLHMLVHFENRVFYNHIEPTVKVLASVATNKVIAQDEYIVKVMMAALQRVTNHNLPFSKDESTTRPGPARNRRILKTIGTVLPVFLGNYNNLRKKNVHVMTQYLIQTLLSITVFAGSTEQSQEGEHNQGVVAIQALVKLRGSDAGIEGDDVLWLYALHALALISSMGPQRIYVEAMKALTKMLLKEAPPKGRCSKVTQVVRIFDYLLTPILTNNFQYPLPYNAVAMPITAMPPKLARSRETNWKIVGPFSDARGDPEQRAIWMETSVIEHIAGHYNEDADDVNTRKAEMTSLICQYMLVNLPTLSTMGLEEADLTVVKEASSNLEYLLYSSDRETCSPACFRRLITITNHILNVIIPSNGVDCTDPTSDTYLESLKNFLLVLLTAPELKSAERSCLQHVKNDTELKQCLELVKGAVDMSSSSPGEYVLAALLAHTFSTSDFLKELFLDILRVVFPGPPPGESSSEHAPAESTEN</sequence>
<dbReference type="Proteomes" id="UP001497744">
    <property type="component" value="Unassembled WGS sequence"/>
</dbReference>
<evidence type="ECO:0000313" key="4">
    <source>
        <dbReference type="Proteomes" id="UP001497744"/>
    </source>
</evidence>
<feature type="region of interest" description="Disordered" evidence="1">
    <location>
        <begin position="1216"/>
        <end position="1235"/>
    </location>
</feature>
<evidence type="ECO:0000313" key="3">
    <source>
        <dbReference type="EMBL" id="GIX61193.1"/>
    </source>
</evidence>
<dbReference type="GO" id="GO:0005085">
    <property type="term" value="F:guanyl-nucleotide exchange factor activity"/>
    <property type="evidence" value="ECO:0007669"/>
    <property type="project" value="InterPro"/>
</dbReference>
<feature type="domain" description="SEC7" evidence="2">
    <location>
        <begin position="525"/>
        <end position="852"/>
    </location>
</feature>
<feature type="compositionally biased region" description="Low complexity" evidence="1">
    <location>
        <begin position="1221"/>
        <end position="1235"/>
    </location>
</feature>
<dbReference type="InterPro" id="IPR032691">
    <property type="entry name" value="Mon2/Sec7/BIG1-like_HUS"/>
</dbReference>
<dbReference type="Gene3D" id="1.10.1000.11">
    <property type="entry name" value="Arf Nucleotide-binding Site Opener,domain 2"/>
    <property type="match status" value="1"/>
</dbReference>
<name>A0AAV4LMX1_BABCB</name>
<dbReference type="GeneID" id="94192676"/>
<dbReference type="InterPro" id="IPR035999">
    <property type="entry name" value="Sec7_dom_sf"/>
</dbReference>
<proteinExistence type="predicted"/>
<reference evidence="3 4" key="1">
    <citation type="submission" date="2021-06" db="EMBL/GenBank/DDBJ databases">
        <title>Genome sequence of Babesia caballi.</title>
        <authorList>
            <person name="Yamagishi J."/>
            <person name="Kidaka T."/>
            <person name="Ochi A."/>
        </authorList>
    </citation>
    <scope>NUCLEOTIDE SEQUENCE [LARGE SCALE GENOMIC DNA]</scope>
    <source>
        <strain evidence="3">USDA-D6B2</strain>
    </source>
</reference>
<comment type="caution">
    <text evidence="3">The sequence shown here is derived from an EMBL/GenBank/DDBJ whole genome shotgun (WGS) entry which is preliminary data.</text>
</comment>
<dbReference type="InterPro" id="IPR023394">
    <property type="entry name" value="Sec7_C_sf"/>
</dbReference>
<dbReference type="PANTHER" id="PTHR10663">
    <property type="entry name" value="GUANYL-NUCLEOTIDE EXCHANGE FACTOR"/>
    <property type="match status" value="1"/>
</dbReference>
<keyword evidence="4" id="KW-1185">Reference proteome</keyword>
<dbReference type="SUPFAM" id="SSF48425">
    <property type="entry name" value="Sec7 domain"/>
    <property type="match status" value="1"/>
</dbReference>
<evidence type="ECO:0000256" key="1">
    <source>
        <dbReference type="SAM" id="MobiDB-lite"/>
    </source>
</evidence>
<dbReference type="GO" id="GO:0032012">
    <property type="term" value="P:regulation of ARF protein signal transduction"/>
    <property type="evidence" value="ECO:0007669"/>
    <property type="project" value="InterPro"/>
</dbReference>
<evidence type="ECO:0000259" key="2">
    <source>
        <dbReference type="PROSITE" id="PS50190"/>
    </source>
</evidence>
<dbReference type="EMBL" id="BPLF01000001">
    <property type="protein sequence ID" value="GIX61193.1"/>
    <property type="molecule type" value="Genomic_DNA"/>
</dbReference>
<dbReference type="Pfam" id="PF12783">
    <property type="entry name" value="Sec7-like_HUS"/>
    <property type="match status" value="1"/>
</dbReference>
<feature type="region of interest" description="Disordered" evidence="1">
    <location>
        <begin position="656"/>
        <end position="678"/>
    </location>
</feature>
<dbReference type="Pfam" id="PF01369">
    <property type="entry name" value="Sec7"/>
    <property type="match status" value="1"/>
</dbReference>